<dbReference type="GO" id="GO:0003995">
    <property type="term" value="F:acyl-CoA dehydrogenase activity"/>
    <property type="evidence" value="ECO:0007669"/>
    <property type="project" value="TreeGrafter"/>
</dbReference>
<protein>
    <submittedName>
        <fullName evidence="5">Acyl-CoA dehydrogenase family member 11-like</fullName>
    </submittedName>
</protein>
<dbReference type="GeneID" id="111136872"/>
<evidence type="ECO:0000313" key="5">
    <source>
        <dbReference type="RefSeq" id="XP_022343727.1"/>
    </source>
</evidence>
<gene>
    <name evidence="5" type="primary">LOC111136872</name>
</gene>
<name>A0A8B8EUX3_CRAVI</name>
<dbReference type="GO" id="GO:0005739">
    <property type="term" value="C:mitochondrion"/>
    <property type="evidence" value="ECO:0007669"/>
    <property type="project" value="TreeGrafter"/>
</dbReference>
<feature type="domain" description="Acyl-CoA dehydrogenase/oxidase C-terminal" evidence="3">
    <location>
        <begin position="39"/>
        <end position="104"/>
    </location>
</feature>
<evidence type="ECO:0000259" key="3">
    <source>
        <dbReference type="Pfam" id="PF00441"/>
    </source>
</evidence>
<dbReference type="RefSeq" id="XP_022343727.1">
    <property type="nucleotide sequence ID" value="XM_022488019.1"/>
</dbReference>
<evidence type="ECO:0000256" key="2">
    <source>
        <dbReference type="ARBA" id="ARBA00023002"/>
    </source>
</evidence>
<organism evidence="4 5">
    <name type="scientific">Crassostrea virginica</name>
    <name type="common">Eastern oyster</name>
    <dbReference type="NCBI Taxonomy" id="6565"/>
    <lineage>
        <taxon>Eukaryota</taxon>
        <taxon>Metazoa</taxon>
        <taxon>Spiralia</taxon>
        <taxon>Lophotrochozoa</taxon>
        <taxon>Mollusca</taxon>
        <taxon>Bivalvia</taxon>
        <taxon>Autobranchia</taxon>
        <taxon>Pteriomorphia</taxon>
        <taxon>Ostreida</taxon>
        <taxon>Ostreoidea</taxon>
        <taxon>Ostreidae</taxon>
        <taxon>Crassostrea</taxon>
    </lineage>
</organism>
<dbReference type="GO" id="GO:0033539">
    <property type="term" value="P:fatty acid beta-oxidation using acyl-CoA dehydrogenase"/>
    <property type="evidence" value="ECO:0007669"/>
    <property type="project" value="TreeGrafter"/>
</dbReference>
<keyword evidence="1" id="KW-0285">Flavoprotein</keyword>
<dbReference type="OrthoDB" id="434771at2759"/>
<keyword evidence="2" id="KW-0560">Oxidoreductase</keyword>
<dbReference type="Proteomes" id="UP000694844">
    <property type="component" value="Chromosome 5"/>
</dbReference>
<dbReference type="Pfam" id="PF00441">
    <property type="entry name" value="Acyl-CoA_dh_1"/>
    <property type="match status" value="1"/>
</dbReference>
<keyword evidence="4" id="KW-1185">Reference proteome</keyword>
<evidence type="ECO:0000256" key="1">
    <source>
        <dbReference type="ARBA" id="ARBA00022630"/>
    </source>
</evidence>
<dbReference type="AlphaFoldDB" id="A0A8B8EUX3"/>
<dbReference type="Gene3D" id="1.20.140.10">
    <property type="entry name" value="Butyryl-CoA Dehydrogenase, subunit A, domain 3"/>
    <property type="match status" value="1"/>
</dbReference>
<dbReference type="KEGG" id="cvn:111136872"/>
<dbReference type="SUPFAM" id="SSF47203">
    <property type="entry name" value="Acyl-CoA dehydrogenase C-terminal domain-like"/>
    <property type="match status" value="1"/>
</dbReference>
<sequence>MASTEASIIEMALQMTSESVYLGLCLMMGTSQQVAIRSDVVAPEIAMIKVAAPNMAQNVKDRAIQAHGGAGLSDDFLLAAMFAWARVLRIADGPDEVHLRSISRLEYRKHNLAKL</sequence>
<dbReference type="PANTHER" id="PTHR48083">
    <property type="entry name" value="MEDIUM-CHAIN SPECIFIC ACYL-COA DEHYDROGENASE, MITOCHONDRIAL-RELATED"/>
    <property type="match status" value="1"/>
</dbReference>
<accession>A0A8B8EUX3</accession>
<dbReference type="InterPro" id="IPR036250">
    <property type="entry name" value="AcylCo_DH-like_C"/>
</dbReference>
<evidence type="ECO:0000313" key="4">
    <source>
        <dbReference type="Proteomes" id="UP000694844"/>
    </source>
</evidence>
<dbReference type="PANTHER" id="PTHR48083:SF35">
    <property type="entry name" value="ACYL-COA DEHYDROGENASE FAMILY MEMBER 10"/>
    <property type="match status" value="1"/>
</dbReference>
<dbReference type="InterPro" id="IPR009075">
    <property type="entry name" value="AcylCo_DH/oxidase_C"/>
</dbReference>
<reference evidence="5" key="1">
    <citation type="submission" date="2025-08" db="UniProtKB">
        <authorList>
            <consortium name="RefSeq"/>
        </authorList>
    </citation>
    <scope>IDENTIFICATION</scope>
    <source>
        <tissue evidence="5">Whole sample</tissue>
    </source>
</reference>
<dbReference type="InterPro" id="IPR050741">
    <property type="entry name" value="Acyl-CoA_dehydrogenase"/>
</dbReference>
<proteinExistence type="predicted"/>